<accession>A0A5C3NRY9</accession>
<dbReference type="EMBL" id="ML212359">
    <property type="protein sequence ID" value="TFK78730.1"/>
    <property type="molecule type" value="Genomic_DNA"/>
</dbReference>
<organism evidence="1 2">
    <name type="scientific">Polyporus arcularius HHB13444</name>
    <dbReference type="NCBI Taxonomy" id="1314778"/>
    <lineage>
        <taxon>Eukaryota</taxon>
        <taxon>Fungi</taxon>
        <taxon>Dikarya</taxon>
        <taxon>Basidiomycota</taxon>
        <taxon>Agaricomycotina</taxon>
        <taxon>Agaricomycetes</taxon>
        <taxon>Polyporales</taxon>
        <taxon>Polyporaceae</taxon>
        <taxon>Polyporus</taxon>
    </lineage>
</organism>
<name>A0A5C3NRY9_9APHY</name>
<evidence type="ECO:0000313" key="2">
    <source>
        <dbReference type="Proteomes" id="UP000308197"/>
    </source>
</evidence>
<dbReference type="AlphaFoldDB" id="A0A5C3NRY9"/>
<keyword evidence="2" id="KW-1185">Reference proteome</keyword>
<gene>
    <name evidence="1" type="ORF">K466DRAFT_570652</name>
</gene>
<sequence>MAAASKHQYVRQEVRHHSSSLGHPCSAVILRLNTSPAARLRVARRAGTDPDSSHIKTILEVVQFFWTLDMPLPVETRWVFMMSVATPHFTPVALRMTLRPHVRTPLYRSPSSPARNVDTFPAAARQLVRLQSNIGKSGPQLPRNVTHRSALPSGTMPHHLLNSVSLLRRKRGGIASLAGCLAFAMELSICRVSIATSFVCPRARREWLRTGMATIAACVLFKRGESWVPPHTDCTAPPLSSEESEPPLCGRSYGAQPFSCIFRRMDWARIAALGVDIRALSQPAEWSLISQHILTPAFFERSPSPSFTLHLLDSCLSAMNRNTFNDHYYAYPTNQPSYSDAGERALRHDDSHTNSDNLDLPVMIYLKHSGDTKLNGRYADVNICMHGARDRGHHDDAIYHSKEARRHFIYRMWTAPETHWDCTYAVTSLLVQICARHEDPEERGGWRTVAEICWKPQNRNKGSEVVWQPSKDFNPEDVSATASAWMPRKMVDKQSQFYRQVRQGLYSKVNVWTNMYLAKYRKIWIGQHCYQWHPKADWSNPQPQQPIVLRKHGYGPSPSGGREIAAIVNDFSPTQTAIKVLEPDLLQHENLLDCAYLTGMSVQPLIIGDEGTSAERRPRVVDRSPWVHLPNIARRTCAGV</sequence>
<protein>
    <submittedName>
        <fullName evidence="1">Uncharacterized protein</fullName>
    </submittedName>
</protein>
<proteinExistence type="predicted"/>
<dbReference type="InParanoid" id="A0A5C3NRY9"/>
<evidence type="ECO:0000313" key="1">
    <source>
        <dbReference type="EMBL" id="TFK78730.1"/>
    </source>
</evidence>
<dbReference type="Proteomes" id="UP000308197">
    <property type="component" value="Unassembled WGS sequence"/>
</dbReference>
<reference evidence="1 2" key="1">
    <citation type="journal article" date="2019" name="Nat. Ecol. Evol.">
        <title>Megaphylogeny resolves global patterns of mushroom evolution.</title>
        <authorList>
            <person name="Varga T."/>
            <person name="Krizsan K."/>
            <person name="Foldi C."/>
            <person name="Dima B."/>
            <person name="Sanchez-Garcia M."/>
            <person name="Sanchez-Ramirez S."/>
            <person name="Szollosi G.J."/>
            <person name="Szarkandi J.G."/>
            <person name="Papp V."/>
            <person name="Albert L."/>
            <person name="Andreopoulos W."/>
            <person name="Angelini C."/>
            <person name="Antonin V."/>
            <person name="Barry K.W."/>
            <person name="Bougher N.L."/>
            <person name="Buchanan P."/>
            <person name="Buyck B."/>
            <person name="Bense V."/>
            <person name="Catcheside P."/>
            <person name="Chovatia M."/>
            <person name="Cooper J."/>
            <person name="Damon W."/>
            <person name="Desjardin D."/>
            <person name="Finy P."/>
            <person name="Geml J."/>
            <person name="Haridas S."/>
            <person name="Hughes K."/>
            <person name="Justo A."/>
            <person name="Karasinski D."/>
            <person name="Kautmanova I."/>
            <person name="Kiss B."/>
            <person name="Kocsube S."/>
            <person name="Kotiranta H."/>
            <person name="LaButti K.M."/>
            <person name="Lechner B.E."/>
            <person name="Liimatainen K."/>
            <person name="Lipzen A."/>
            <person name="Lukacs Z."/>
            <person name="Mihaltcheva S."/>
            <person name="Morgado L.N."/>
            <person name="Niskanen T."/>
            <person name="Noordeloos M.E."/>
            <person name="Ohm R.A."/>
            <person name="Ortiz-Santana B."/>
            <person name="Ovrebo C."/>
            <person name="Racz N."/>
            <person name="Riley R."/>
            <person name="Savchenko A."/>
            <person name="Shiryaev A."/>
            <person name="Soop K."/>
            <person name="Spirin V."/>
            <person name="Szebenyi C."/>
            <person name="Tomsovsky M."/>
            <person name="Tulloss R.E."/>
            <person name="Uehling J."/>
            <person name="Grigoriev I.V."/>
            <person name="Vagvolgyi C."/>
            <person name="Papp T."/>
            <person name="Martin F.M."/>
            <person name="Miettinen O."/>
            <person name="Hibbett D.S."/>
            <person name="Nagy L.G."/>
        </authorList>
    </citation>
    <scope>NUCLEOTIDE SEQUENCE [LARGE SCALE GENOMIC DNA]</scope>
    <source>
        <strain evidence="1 2">HHB13444</strain>
    </source>
</reference>